<dbReference type="AlphaFoldDB" id="A0A317DX21"/>
<dbReference type="OrthoDB" id="7614910at2"/>
<dbReference type="PANTHER" id="PTHR37539">
    <property type="entry name" value="SECRETED PROTEIN-RELATED"/>
    <property type="match status" value="1"/>
</dbReference>
<evidence type="ECO:0000259" key="1">
    <source>
        <dbReference type="Pfam" id="PF09995"/>
    </source>
</evidence>
<dbReference type="Proteomes" id="UP000245461">
    <property type="component" value="Unassembled WGS sequence"/>
</dbReference>
<dbReference type="PANTHER" id="PTHR37539:SF1">
    <property type="entry name" value="ER-BOUND OXYGENASE MPAB_MPAB'_RUBBER OXYGENASE CATALYTIC DOMAIN-CONTAINING PROTEIN"/>
    <property type="match status" value="1"/>
</dbReference>
<evidence type="ECO:0000313" key="2">
    <source>
        <dbReference type="EMBL" id="PWR19278.1"/>
    </source>
</evidence>
<sequence length="450" mass="49677">MESLQALEARVAAQRDLLPAMYGKVDFSVTPERFAGTPDIPSTIRGEKGEAARRRFLADPETVARARAYTMLGDNVADAYAALMPQYGFRKLVDMLTRACDEGVEAVAEAPAELVGFIRAMEATPDWIDMSLIEEGARYSRNATANVAPFVVRGAFVATFLNKYSALPMALTGTLSHETAVRRIKETAAFFTTTALPGALTRFGPGFKAAAMVRLMHSMVRFNVLRGATTWDVAVYGIPVPQVDQMPAGTIAVFLLAFKLMRQGRAAFTPRERAFVEFNRYRCWLLGLPEDLLPATPDGIQQAMSVYSGTLRDGYDDATCGALVRATMAGYFPADRRLRSRLFDGLERSFARVFFNRAFLSGDTSGKAALMGVALRPYDRLVFVALGLYVYGRQGLYKLALRLPLMRDIADRRLIARIDRLLIGYGHAEYTTDASKYRGAGFEGKRQPAE</sequence>
<accession>A0A317DX21</accession>
<name>A0A317DX21_9PROT</name>
<dbReference type="Pfam" id="PF09995">
    <property type="entry name" value="MPAB_Lcp_cat"/>
    <property type="match status" value="1"/>
</dbReference>
<evidence type="ECO:0000313" key="3">
    <source>
        <dbReference type="Proteomes" id="UP000245461"/>
    </source>
</evidence>
<keyword evidence="3" id="KW-1185">Reference proteome</keyword>
<protein>
    <submittedName>
        <fullName evidence="2">DUF2236 domain-containing protein</fullName>
    </submittedName>
</protein>
<feature type="domain" description="ER-bound oxygenase mpaB/mpaB'/Rubber oxygenase catalytic" evidence="1">
    <location>
        <begin position="153"/>
        <end position="314"/>
    </location>
</feature>
<organism evidence="2 3">
    <name type="scientific">Zavarzinia aquatilis</name>
    <dbReference type="NCBI Taxonomy" id="2211142"/>
    <lineage>
        <taxon>Bacteria</taxon>
        <taxon>Pseudomonadati</taxon>
        <taxon>Pseudomonadota</taxon>
        <taxon>Alphaproteobacteria</taxon>
        <taxon>Rhodospirillales</taxon>
        <taxon>Zavarziniaceae</taxon>
        <taxon>Zavarzinia</taxon>
    </lineage>
</organism>
<dbReference type="EMBL" id="QGLE01000012">
    <property type="protein sequence ID" value="PWR19278.1"/>
    <property type="molecule type" value="Genomic_DNA"/>
</dbReference>
<reference evidence="2 3" key="1">
    <citation type="submission" date="2018-05" db="EMBL/GenBank/DDBJ databases">
        <title>Zavarzinia sp. HR-AS.</title>
        <authorList>
            <person name="Lee Y."/>
            <person name="Jeon C.O."/>
        </authorList>
    </citation>
    <scope>NUCLEOTIDE SEQUENCE [LARGE SCALE GENOMIC DNA]</scope>
    <source>
        <strain evidence="2 3">HR-AS</strain>
    </source>
</reference>
<proteinExistence type="predicted"/>
<dbReference type="InterPro" id="IPR037473">
    <property type="entry name" value="Lcp-like"/>
</dbReference>
<comment type="caution">
    <text evidence="2">The sequence shown here is derived from an EMBL/GenBank/DDBJ whole genome shotgun (WGS) entry which is preliminary data.</text>
</comment>
<dbReference type="InterPro" id="IPR018713">
    <property type="entry name" value="MPAB/Lcp_cat_dom"/>
</dbReference>
<dbReference type="RefSeq" id="WP_109907477.1">
    <property type="nucleotide sequence ID" value="NZ_QGLE01000012.1"/>
</dbReference>
<gene>
    <name evidence="2" type="ORF">DKG74_17515</name>
</gene>